<comment type="similarity">
    <text evidence="2">Belongs to the resistance-nodulation-cell division (RND) (TC 2.A.6) family. MmpL subfamily.</text>
</comment>
<evidence type="ECO:0000256" key="7">
    <source>
        <dbReference type="SAM" id="MobiDB-lite"/>
    </source>
</evidence>
<protein>
    <recommendedName>
        <fullName evidence="9">Membrane transport protein MMPL domain-containing protein</fullName>
    </recommendedName>
</protein>
<organism evidence="10 11">
    <name type="scientific">Segniliparus rugosus (strain ATCC BAA-974 / DSM 45345 / CCUG 50838 / CIP 108380 / JCM 13579 / CDC 945)</name>
    <dbReference type="NCBI Taxonomy" id="679197"/>
    <lineage>
        <taxon>Bacteria</taxon>
        <taxon>Bacillati</taxon>
        <taxon>Actinomycetota</taxon>
        <taxon>Actinomycetes</taxon>
        <taxon>Mycobacteriales</taxon>
        <taxon>Segniliparaceae</taxon>
        <taxon>Segniliparus</taxon>
    </lineage>
</organism>
<evidence type="ECO:0000313" key="10">
    <source>
        <dbReference type="EMBL" id="ERG69098.1"/>
    </source>
</evidence>
<evidence type="ECO:0000256" key="1">
    <source>
        <dbReference type="ARBA" id="ARBA00004651"/>
    </source>
</evidence>
<evidence type="ECO:0000259" key="9">
    <source>
        <dbReference type="Pfam" id="PF03176"/>
    </source>
</evidence>
<evidence type="ECO:0000256" key="4">
    <source>
        <dbReference type="ARBA" id="ARBA00022692"/>
    </source>
</evidence>
<dbReference type="HOGENOM" id="CLU_116737_0_0_11"/>
<dbReference type="InterPro" id="IPR004869">
    <property type="entry name" value="MMPL_dom"/>
</dbReference>
<dbReference type="PANTHER" id="PTHR33406:SF6">
    <property type="entry name" value="MEMBRANE PROTEIN YDGH-RELATED"/>
    <property type="match status" value="1"/>
</dbReference>
<feature type="domain" description="Membrane transport protein MMPL" evidence="9">
    <location>
        <begin position="47"/>
        <end position="166"/>
    </location>
</feature>
<reference evidence="10 11" key="1">
    <citation type="journal article" date="2011" name="Stand. Genomic Sci.">
        <title>High quality draft genome sequence of Segniliparus rugosus CDC 945(T)= (ATCC BAA-974(T)).</title>
        <authorList>
            <person name="Earl A.M."/>
            <person name="Desjardins C.A."/>
            <person name="Fitzgerald M.G."/>
            <person name="Arachchi H.M."/>
            <person name="Zeng Q."/>
            <person name="Mehta T."/>
            <person name="Griggs A."/>
            <person name="Birren B.W."/>
            <person name="Toney N.C."/>
            <person name="Carr J."/>
            <person name="Posey J."/>
            <person name="Butler W.R."/>
        </authorList>
    </citation>
    <scope>NUCLEOTIDE SEQUENCE [LARGE SCALE GENOMIC DNA]</scope>
    <source>
        <strain evidence="11">ATCC BAA-974 / DSM 45345 / CCUG 50838 / CIP 108380 / JCM 13579 / CDC 945</strain>
    </source>
</reference>
<keyword evidence="4 8" id="KW-0812">Transmembrane</keyword>
<dbReference type="STRING" id="679197.HMPREF9336_04242"/>
<feature type="transmembrane region" description="Helical" evidence="8">
    <location>
        <begin position="14"/>
        <end position="33"/>
    </location>
</feature>
<dbReference type="EMBL" id="ACZI02000003">
    <property type="protein sequence ID" value="ERG69098.1"/>
    <property type="molecule type" value="Genomic_DNA"/>
</dbReference>
<dbReference type="eggNOG" id="COG2409">
    <property type="taxonomic scope" value="Bacteria"/>
</dbReference>
<evidence type="ECO:0000256" key="3">
    <source>
        <dbReference type="ARBA" id="ARBA00022475"/>
    </source>
</evidence>
<dbReference type="AlphaFoldDB" id="U1N892"/>
<name>U1N892_SEGRC</name>
<evidence type="ECO:0000256" key="8">
    <source>
        <dbReference type="SAM" id="Phobius"/>
    </source>
</evidence>
<gene>
    <name evidence="10" type="ORF">HMPREF9336_04242</name>
</gene>
<dbReference type="Pfam" id="PF03176">
    <property type="entry name" value="MMPL"/>
    <property type="match status" value="1"/>
</dbReference>
<dbReference type="Proteomes" id="UP000004816">
    <property type="component" value="Unassembled WGS sequence"/>
</dbReference>
<keyword evidence="3" id="KW-1003">Cell membrane</keyword>
<dbReference type="PANTHER" id="PTHR33406">
    <property type="entry name" value="MEMBRANE PROTEIN MJ1562-RELATED"/>
    <property type="match status" value="1"/>
</dbReference>
<keyword evidence="5 8" id="KW-1133">Transmembrane helix</keyword>
<evidence type="ECO:0000256" key="2">
    <source>
        <dbReference type="ARBA" id="ARBA00010157"/>
    </source>
</evidence>
<sequence length="203" mass="21754">MTPDGRISSLVAKFALPIVALWLLAAAVLNLVAPPFSSLIKEHDRPLFPTNTESGAALARIGKAFGESITNNQAVLIVEKDKPMGDADRKYRLDLLHLLTADKQHVESVFDMWSDPQLAAAVESPDKELAYLQMNLAGDIGSPKGYDAVEAVQSIVDSTPKPPGSASISRGWAKARSIRSTPSSPTRPGSRWCPPCSSRSCSS</sequence>
<proteinExistence type="inferred from homology"/>
<keyword evidence="11" id="KW-1185">Reference proteome</keyword>
<accession>U1N892</accession>
<comment type="subcellular location">
    <subcellularLocation>
        <location evidence="1">Cell membrane</location>
        <topology evidence="1">Multi-pass membrane protein</topology>
    </subcellularLocation>
</comment>
<dbReference type="GO" id="GO:0005886">
    <property type="term" value="C:plasma membrane"/>
    <property type="evidence" value="ECO:0007669"/>
    <property type="project" value="UniProtKB-SubCell"/>
</dbReference>
<evidence type="ECO:0000256" key="5">
    <source>
        <dbReference type="ARBA" id="ARBA00022989"/>
    </source>
</evidence>
<keyword evidence="6 8" id="KW-0472">Membrane</keyword>
<feature type="region of interest" description="Disordered" evidence="7">
    <location>
        <begin position="157"/>
        <end position="203"/>
    </location>
</feature>
<evidence type="ECO:0000256" key="6">
    <source>
        <dbReference type="ARBA" id="ARBA00023136"/>
    </source>
</evidence>
<evidence type="ECO:0000313" key="11">
    <source>
        <dbReference type="Proteomes" id="UP000004816"/>
    </source>
</evidence>
<dbReference type="InterPro" id="IPR050545">
    <property type="entry name" value="Mycobact_MmpL"/>
</dbReference>
<comment type="caution">
    <text evidence="10">The sequence shown here is derived from an EMBL/GenBank/DDBJ whole genome shotgun (WGS) entry which is preliminary data.</text>
</comment>
<feature type="compositionally biased region" description="Low complexity" evidence="7">
    <location>
        <begin position="178"/>
        <end position="203"/>
    </location>
</feature>